<protein>
    <submittedName>
        <fullName evidence="4">Excinuclease ABC subunit B</fullName>
    </submittedName>
</protein>
<evidence type="ECO:0000256" key="2">
    <source>
        <dbReference type="SAM" id="MobiDB-lite"/>
    </source>
</evidence>
<evidence type="ECO:0000313" key="4">
    <source>
        <dbReference type="EMBL" id="PNC18187.1"/>
    </source>
</evidence>
<dbReference type="InterPro" id="IPR001943">
    <property type="entry name" value="UVR_dom"/>
</dbReference>
<proteinExistence type="predicted"/>
<reference evidence="4 5" key="1">
    <citation type="journal article" date="2017" name="BMC Genomics">
        <title>Genome sequencing of 39 Akkermansia muciniphila isolates reveals its population structure, genomic and functional diverisity, and global distribution in mammalian gut microbiotas.</title>
        <authorList>
            <person name="Guo X."/>
            <person name="Li S."/>
            <person name="Zhang J."/>
            <person name="Wu F."/>
            <person name="Li X."/>
            <person name="Wu D."/>
            <person name="Zhang M."/>
            <person name="Ou Z."/>
            <person name="Jie Z."/>
            <person name="Yan Q."/>
            <person name="Li P."/>
            <person name="Yi J."/>
            <person name="Peng Y."/>
        </authorList>
    </citation>
    <scope>NUCLEOTIDE SEQUENCE [LARGE SCALE GENOMIC DNA]</scope>
    <source>
        <strain evidence="4 5">GP24</strain>
    </source>
</reference>
<evidence type="ECO:0000256" key="1">
    <source>
        <dbReference type="ARBA" id="ARBA00023236"/>
    </source>
</evidence>
<dbReference type="PANTHER" id="PTHR38430:SF1">
    <property type="entry name" value="PROTEIN-ARGININE KINASE ACTIVATOR PROTEIN"/>
    <property type="match status" value="1"/>
</dbReference>
<dbReference type="Gene3D" id="4.10.860.10">
    <property type="entry name" value="UVR domain"/>
    <property type="match status" value="1"/>
</dbReference>
<dbReference type="PROSITE" id="PS50151">
    <property type="entry name" value="UVR"/>
    <property type="match status" value="1"/>
</dbReference>
<sequence length="178" mass="19773">MRVVKKCEICSAPATVFLTQIINGKSTKFCLCAKCAQERGLLDPDAFDLAEKLFPNLQGQFGKEGAADPAAPIPALQSLPLTSCPICSFTLQDYKNVGRLGCSECYNVFEEEILPLLAQIQPDSHHHGKTPERAEKRETETHTISDLEQQLSLAVAREDYERAAKLRDQIKQLRTPTN</sequence>
<comment type="caution">
    <text evidence="4">The sequence shown here is derived from an EMBL/GenBank/DDBJ whole genome shotgun (WGS) entry which is preliminary data.</text>
</comment>
<dbReference type="GO" id="GO:0050897">
    <property type="term" value="F:cobalt ion binding"/>
    <property type="evidence" value="ECO:0007669"/>
    <property type="project" value="TreeGrafter"/>
</dbReference>
<dbReference type="OrthoDB" id="9788704at2"/>
<dbReference type="GO" id="GO:0008270">
    <property type="term" value="F:zinc ion binding"/>
    <property type="evidence" value="ECO:0007669"/>
    <property type="project" value="TreeGrafter"/>
</dbReference>
<dbReference type="InterPro" id="IPR036876">
    <property type="entry name" value="UVR_dom_sf"/>
</dbReference>
<dbReference type="PIRSF" id="PIRSF015034">
    <property type="entry name" value="YacH"/>
    <property type="match status" value="1"/>
</dbReference>
<dbReference type="GO" id="GO:0046870">
    <property type="term" value="F:cadmium ion binding"/>
    <property type="evidence" value="ECO:0007669"/>
    <property type="project" value="TreeGrafter"/>
</dbReference>
<name>A0A2N8HE07_9BACT</name>
<keyword evidence="1" id="KW-0742">SOS response</keyword>
<evidence type="ECO:0000259" key="3">
    <source>
        <dbReference type="PROSITE" id="PS50151"/>
    </source>
</evidence>
<keyword evidence="1" id="KW-0227">DNA damage</keyword>
<gene>
    <name evidence="4" type="ORF">CXU22_06030</name>
</gene>
<feature type="region of interest" description="Disordered" evidence="2">
    <location>
        <begin position="120"/>
        <end position="144"/>
    </location>
</feature>
<dbReference type="PANTHER" id="PTHR38430">
    <property type="entry name" value="PROTEIN-ARGININE KINASE ACTIVATOR PROTEIN"/>
    <property type="match status" value="1"/>
</dbReference>
<dbReference type="SUPFAM" id="SSF46600">
    <property type="entry name" value="C-terminal UvrC-binding domain of UvrB"/>
    <property type="match status" value="1"/>
</dbReference>
<evidence type="ECO:0000313" key="5">
    <source>
        <dbReference type="Proteomes" id="UP000236000"/>
    </source>
</evidence>
<feature type="compositionally biased region" description="Basic and acidic residues" evidence="2">
    <location>
        <begin position="123"/>
        <end position="144"/>
    </location>
</feature>
<dbReference type="InterPro" id="IPR025542">
    <property type="entry name" value="YacH"/>
</dbReference>
<organism evidence="4 5">
    <name type="scientific">Akkermansia muciniphila</name>
    <dbReference type="NCBI Taxonomy" id="239935"/>
    <lineage>
        <taxon>Bacteria</taxon>
        <taxon>Pseudomonadati</taxon>
        <taxon>Verrucomicrobiota</taxon>
        <taxon>Verrucomicrobiia</taxon>
        <taxon>Verrucomicrobiales</taxon>
        <taxon>Akkermansiaceae</taxon>
        <taxon>Akkermansia</taxon>
    </lineage>
</organism>
<dbReference type="GO" id="GO:0009432">
    <property type="term" value="P:SOS response"/>
    <property type="evidence" value="ECO:0007669"/>
    <property type="project" value="UniProtKB-KW"/>
</dbReference>
<feature type="domain" description="UVR" evidence="3">
    <location>
        <begin position="141"/>
        <end position="176"/>
    </location>
</feature>
<dbReference type="Pfam" id="PF02151">
    <property type="entry name" value="UVR"/>
    <property type="match status" value="1"/>
</dbReference>
<dbReference type="GO" id="GO:1990170">
    <property type="term" value="P:stress response to cadmium ion"/>
    <property type="evidence" value="ECO:0007669"/>
    <property type="project" value="TreeGrafter"/>
</dbReference>
<dbReference type="AlphaFoldDB" id="A0A2N8HE07"/>
<dbReference type="EMBL" id="PJKA01000010">
    <property type="protein sequence ID" value="PNC18187.1"/>
    <property type="molecule type" value="Genomic_DNA"/>
</dbReference>
<dbReference type="GO" id="GO:0005507">
    <property type="term" value="F:copper ion binding"/>
    <property type="evidence" value="ECO:0007669"/>
    <property type="project" value="TreeGrafter"/>
</dbReference>
<dbReference type="Proteomes" id="UP000236000">
    <property type="component" value="Unassembled WGS sequence"/>
</dbReference>
<accession>A0A2N8HE07</accession>
<dbReference type="GO" id="GO:1990169">
    <property type="term" value="P:stress response to copper ion"/>
    <property type="evidence" value="ECO:0007669"/>
    <property type="project" value="TreeGrafter"/>
</dbReference>